<proteinExistence type="predicted"/>
<protein>
    <submittedName>
        <fullName evidence="2">Uncharacterized protein</fullName>
    </submittedName>
</protein>
<comment type="caution">
    <text evidence="2">The sequence shown here is derived from an EMBL/GenBank/DDBJ whole genome shotgun (WGS) entry which is preliminary data.</text>
</comment>
<organism evidence="2 3">
    <name type="scientific">Pipistrellus kuhlii</name>
    <name type="common">Kuhl's pipistrelle</name>
    <dbReference type="NCBI Taxonomy" id="59472"/>
    <lineage>
        <taxon>Eukaryota</taxon>
        <taxon>Metazoa</taxon>
        <taxon>Chordata</taxon>
        <taxon>Craniata</taxon>
        <taxon>Vertebrata</taxon>
        <taxon>Euteleostomi</taxon>
        <taxon>Mammalia</taxon>
        <taxon>Eutheria</taxon>
        <taxon>Laurasiatheria</taxon>
        <taxon>Chiroptera</taxon>
        <taxon>Yangochiroptera</taxon>
        <taxon>Vespertilionidae</taxon>
        <taxon>Pipistrellus</taxon>
    </lineage>
</organism>
<evidence type="ECO:0000256" key="1">
    <source>
        <dbReference type="SAM" id="MobiDB-lite"/>
    </source>
</evidence>
<gene>
    <name evidence="2" type="ORF">mPipKuh1_007935</name>
</gene>
<dbReference type="EMBL" id="JACAGB010000010">
    <property type="protein sequence ID" value="KAF6338209.1"/>
    <property type="molecule type" value="Genomic_DNA"/>
</dbReference>
<dbReference type="Proteomes" id="UP000558488">
    <property type="component" value="Unassembled WGS sequence"/>
</dbReference>
<feature type="region of interest" description="Disordered" evidence="1">
    <location>
        <begin position="1"/>
        <end position="27"/>
    </location>
</feature>
<evidence type="ECO:0000313" key="2">
    <source>
        <dbReference type="EMBL" id="KAF6338209.1"/>
    </source>
</evidence>
<name>A0A7J7WLF5_PIPKU</name>
<sequence length="213" mass="23464">MQIVPLTRSSTSKQAGQPPMFPPPGLAGRTPPVHKFMSGPILYIHTYTEWPDYYAFRDHNNLATQCTPDFVELKPHIENRFETKCNGDSNPQDGLQCYSGLSSALPPVVTCLALSKDLENEDFSDFTPVWTSRIEGNSSPFSSLVRLGRDLTGAAGRSGAQPALAPFRRCSGVCCCLCVMLQEVRNTSFPHYYVVPTVKEEEINCTSSSAHSQ</sequence>
<evidence type="ECO:0000313" key="3">
    <source>
        <dbReference type="Proteomes" id="UP000558488"/>
    </source>
</evidence>
<keyword evidence="3" id="KW-1185">Reference proteome</keyword>
<accession>A0A7J7WLF5</accession>
<dbReference type="AlphaFoldDB" id="A0A7J7WLF5"/>
<reference evidence="2 3" key="1">
    <citation type="journal article" date="2020" name="Nature">
        <title>Six reference-quality genomes reveal evolution of bat adaptations.</title>
        <authorList>
            <person name="Jebb D."/>
            <person name="Huang Z."/>
            <person name="Pippel M."/>
            <person name="Hughes G.M."/>
            <person name="Lavrichenko K."/>
            <person name="Devanna P."/>
            <person name="Winkler S."/>
            <person name="Jermiin L.S."/>
            <person name="Skirmuntt E.C."/>
            <person name="Katzourakis A."/>
            <person name="Burkitt-Gray L."/>
            <person name="Ray D.A."/>
            <person name="Sullivan K.A.M."/>
            <person name="Roscito J.G."/>
            <person name="Kirilenko B.M."/>
            <person name="Davalos L.M."/>
            <person name="Corthals A.P."/>
            <person name="Power M.L."/>
            <person name="Jones G."/>
            <person name="Ransome R.D."/>
            <person name="Dechmann D.K.N."/>
            <person name="Locatelli A.G."/>
            <person name="Puechmaille S.J."/>
            <person name="Fedrigo O."/>
            <person name="Jarvis E.D."/>
            <person name="Hiller M."/>
            <person name="Vernes S.C."/>
            <person name="Myers E.W."/>
            <person name="Teeling E.C."/>
        </authorList>
    </citation>
    <scope>NUCLEOTIDE SEQUENCE [LARGE SCALE GENOMIC DNA]</scope>
    <source>
        <strain evidence="2">MPipKuh1</strain>
        <tissue evidence="2">Flight muscle</tissue>
    </source>
</reference>